<comment type="subcellular location">
    <subcellularLocation>
        <location evidence="2">Nucleus</location>
    </subcellularLocation>
</comment>
<evidence type="ECO:0000313" key="11">
    <source>
        <dbReference type="Proteomes" id="UP001219518"/>
    </source>
</evidence>
<dbReference type="InterPro" id="IPR045249">
    <property type="entry name" value="HARBI1-like"/>
</dbReference>
<evidence type="ECO:0000256" key="5">
    <source>
        <dbReference type="ARBA" id="ARBA00022723"/>
    </source>
</evidence>
<protein>
    <submittedName>
        <fullName evidence="9">Nuclease</fullName>
    </submittedName>
</protein>
<organism evidence="9 11">
    <name type="scientific">Frankliniella fusca</name>
    <dbReference type="NCBI Taxonomy" id="407009"/>
    <lineage>
        <taxon>Eukaryota</taxon>
        <taxon>Metazoa</taxon>
        <taxon>Ecdysozoa</taxon>
        <taxon>Arthropoda</taxon>
        <taxon>Hexapoda</taxon>
        <taxon>Insecta</taxon>
        <taxon>Pterygota</taxon>
        <taxon>Neoptera</taxon>
        <taxon>Paraneoptera</taxon>
        <taxon>Thysanoptera</taxon>
        <taxon>Terebrantia</taxon>
        <taxon>Thripoidea</taxon>
        <taxon>Thripidae</taxon>
        <taxon>Frankliniella</taxon>
    </lineage>
</organism>
<keyword evidence="6" id="KW-0378">Hydrolase</keyword>
<evidence type="ECO:0000313" key="10">
    <source>
        <dbReference type="EMBL" id="KAK3928720.1"/>
    </source>
</evidence>
<keyword evidence="7" id="KW-0539">Nucleus</keyword>
<keyword evidence="4" id="KW-0540">Nuclease</keyword>
<dbReference type="Proteomes" id="UP001219518">
    <property type="component" value="Unassembled WGS sequence"/>
</dbReference>
<gene>
    <name evidence="9" type="ORF">KUF71_004432</name>
    <name evidence="10" type="ORF">KUF71_016944</name>
</gene>
<dbReference type="PANTHER" id="PTHR22930:SF289">
    <property type="entry name" value="DDE TNP4 DOMAIN-CONTAINING PROTEIN-RELATED"/>
    <property type="match status" value="1"/>
</dbReference>
<evidence type="ECO:0000256" key="7">
    <source>
        <dbReference type="ARBA" id="ARBA00023242"/>
    </source>
</evidence>
<comment type="similarity">
    <text evidence="3">Belongs to the HARBI1 family.</text>
</comment>
<dbReference type="EMBL" id="JAHWGI010000264">
    <property type="protein sequence ID" value="KAK3911430.1"/>
    <property type="molecule type" value="Genomic_DNA"/>
</dbReference>
<feature type="domain" description="DDE Tnp4" evidence="8">
    <location>
        <begin position="160"/>
        <end position="316"/>
    </location>
</feature>
<dbReference type="GO" id="GO:0005634">
    <property type="term" value="C:nucleus"/>
    <property type="evidence" value="ECO:0007669"/>
    <property type="project" value="UniProtKB-SubCell"/>
</dbReference>
<dbReference type="GO" id="GO:0046872">
    <property type="term" value="F:metal ion binding"/>
    <property type="evidence" value="ECO:0007669"/>
    <property type="project" value="UniProtKB-KW"/>
</dbReference>
<evidence type="ECO:0000256" key="4">
    <source>
        <dbReference type="ARBA" id="ARBA00022722"/>
    </source>
</evidence>
<dbReference type="EMBL" id="JAHWGI010001349">
    <property type="protein sequence ID" value="KAK3928720.1"/>
    <property type="molecule type" value="Genomic_DNA"/>
</dbReference>
<name>A0AAE1H0M9_9NEOP</name>
<reference evidence="9" key="1">
    <citation type="submission" date="2021-07" db="EMBL/GenBank/DDBJ databases">
        <authorList>
            <person name="Catto M.A."/>
            <person name="Jacobson A."/>
            <person name="Kennedy G."/>
            <person name="Labadie P."/>
            <person name="Hunt B.G."/>
            <person name="Srinivasan R."/>
        </authorList>
    </citation>
    <scope>NUCLEOTIDE SEQUENCE</scope>
    <source>
        <strain evidence="9">PL_HMW_Pooled</strain>
        <tissue evidence="9">Head</tissue>
    </source>
</reference>
<sequence length="377" mass="44229">MDFNYFEERDINVVEEHRRRVNHQIHERFRIRDGNDPLNMSIPMFEQLYRMPQHAVAELCDILRPFLPQHTSPQQLPLMRKVLITLGFYASGSYQRMLGRCIDCAVSQTTVSRCLREITTALNHEQILNRFIRFPSTREERAPIIQRNEQLGLPRVLGLMDGFLLKLSNLPHDRERQAFFCRKGYLALNNQIICDADLRILNVDARWPGSLTDNQIWQASTARRVVEQAYYEDRCWLLGDSGYFTAPWLHIPIIHAQPGTPEFEYTRLHCRCRNAVERCIGVLKARWRVLGIDRCINYRDPAYAGMIVNACCVLHNYCIGRRIPNPPPLLENEDNDFYPEVNDLPINVQERGLEEMQFLINFANDRRLNRHNIVNVL</sequence>
<dbReference type="GO" id="GO:0004518">
    <property type="term" value="F:nuclease activity"/>
    <property type="evidence" value="ECO:0007669"/>
    <property type="project" value="UniProtKB-KW"/>
</dbReference>
<dbReference type="InterPro" id="IPR027806">
    <property type="entry name" value="HARBI1_dom"/>
</dbReference>
<evidence type="ECO:0000259" key="8">
    <source>
        <dbReference type="Pfam" id="PF13359"/>
    </source>
</evidence>
<dbReference type="PANTHER" id="PTHR22930">
    <property type="match status" value="1"/>
</dbReference>
<accession>A0AAE1H0M9</accession>
<evidence type="ECO:0000256" key="2">
    <source>
        <dbReference type="ARBA" id="ARBA00004123"/>
    </source>
</evidence>
<evidence type="ECO:0000256" key="6">
    <source>
        <dbReference type="ARBA" id="ARBA00022801"/>
    </source>
</evidence>
<dbReference type="AlphaFoldDB" id="A0AAE1H0M9"/>
<keyword evidence="5" id="KW-0479">Metal-binding</keyword>
<keyword evidence="11" id="KW-1185">Reference proteome</keyword>
<proteinExistence type="inferred from homology"/>
<evidence type="ECO:0000256" key="3">
    <source>
        <dbReference type="ARBA" id="ARBA00006958"/>
    </source>
</evidence>
<dbReference type="Pfam" id="PF13359">
    <property type="entry name" value="DDE_Tnp_4"/>
    <property type="match status" value="1"/>
</dbReference>
<reference evidence="9" key="2">
    <citation type="journal article" date="2023" name="BMC Genomics">
        <title>Pest status, molecular evolution, and epigenetic factors derived from the genome assembly of Frankliniella fusca, a thysanopteran phytovirus vector.</title>
        <authorList>
            <person name="Catto M.A."/>
            <person name="Labadie P.E."/>
            <person name="Jacobson A.L."/>
            <person name="Kennedy G.G."/>
            <person name="Srinivasan R."/>
            <person name="Hunt B.G."/>
        </authorList>
    </citation>
    <scope>NUCLEOTIDE SEQUENCE</scope>
    <source>
        <strain evidence="9">PL_HMW_Pooled</strain>
    </source>
</reference>
<comment type="caution">
    <text evidence="9">The sequence shown here is derived from an EMBL/GenBank/DDBJ whole genome shotgun (WGS) entry which is preliminary data.</text>
</comment>
<evidence type="ECO:0000256" key="1">
    <source>
        <dbReference type="ARBA" id="ARBA00001968"/>
    </source>
</evidence>
<dbReference type="GO" id="GO:0016787">
    <property type="term" value="F:hydrolase activity"/>
    <property type="evidence" value="ECO:0007669"/>
    <property type="project" value="UniProtKB-KW"/>
</dbReference>
<evidence type="ECO:0000313" key="9">
    <source>
        <dbReference type="EMBL" id="KAK3911430.1"/>
    </source>
</evidence>
<comment type="cofactor">
    <cofactor evidence="1">
        <name>a divalent metal cation</name>
        <dbReference type="ChEBI" id="CHEBI:60240"/>
    </cofactor>
</comment>